<dbReference type="KEGG" id="tpla:ElP_28630"/>
<evidence type="ECO:0000313" key="2">
    <source>
        <dbReference type="EMBL" id="QDV34966.1"/>
    </source>
</evidence>
<organism evidence="2 3">
    <name type="scientific">Tautonia plasticadhaerens</name>
    <dbReference type="NCBI Taxonomy" id="2527974"/>
    <lineage>
        <taxon>Bacteria</taxon>
        <taxon>Pseudomonadati</taxon>
        <taxon>Planctomycetota</taxon>
        <taxon>Planctomycetia</taxon>
        <taxon>Isosphaerales</taxon>
        <taxon>Isosphaeraceae</taxon>
        <taxon>Tautonia</taxon>
    </lineage>
</organism>
<name>A0A518H285_9BACT</name>
<accession>A0A518H285</accession>
<reference evidence="2 3" key="1">
    <citation type="submission" date="2019-02" db="EMBL/GenBank/DDBJ databases">
        <title>Deep-cultivation of Planctomycetes and their phenomic and genomic characterization uncovers novel biology.</title>
        <authorList>
            <person name="Wiegand S."/>
            <person name="Jogler M."/>
            <person name="Boedeker C."/>
            <person name="Pinto D."/>
            <person name="Vollmers J."/>
            <person name="Rivas-Marin E."/>
            <person name="Kohn T."/>
            <person name="Peeters S.H."/>
            <person name="Heuer A."/>
            <person name="Rast P."/>
            <person name="Oberbeckmann S."/>
            <person name="Bunk B."/>
            <person name="Jeske O."/>
            <person name="Meyerdierks A."/>
            <person name="Storesund J.E."/>
            <person name="Kallscheuer N."/>
            <person name="Luecker S."/>
            <person name="Lage O.M."/>
            <person name="Pohl T."/>
            <person name="Merkel B.J."/>
            <person name="Hornburger P."/>
            <person name="Mueller R.-W."/>
            <person name="Bruemmer F."/>
            <person name="Labrenz M."/>
            <person name="Spormann A.M."/>
            <person name="Op den Camp H."/>
            <person name="Overmann J."/>
            <person name="Amann R."/>
            <person name="Jetten M.S.M."/>
            <person name="Mascher T."/>
            <person name="Medema M.H."/>
            <person name="Devos D.P."/>
            <person name="Kaster A.-K."/>
            <person name="Ovreas L."/>
            <person name="Rohde M."/>
            <person name="Galperin M.Y."/>
            <person name="Jogler C."/>
        </authorList>
    </citation>
    <scope>NUCLEOTIDE SEQUENCE [LARGE SCALE GENOMIC DNA]</scope>
    <source>
        <strain evidence="2 3">ElP</strain>
    </source>
</reference>
<dbReference type="EMBL" id="CP036426">
    <property type="protein sequence ID" value="QDV34966.1"/>
    <property type="molecule type" value="Genomic_DNA"/>
</dbReference>
<feature type="compositionally biased region" description="Basic and acidic residues" evidence="1">
    <location>
        <begin position="80"/>
        <end position="93"/>
    </location>
</feature>
<evidence type="ECO:0000256" key="1">
    <source>
        <dbReference type="SAM" id="MobiDB-lite"/>
    </source>
</evidence>
<dbReference type="AlphaFoldDB" id="A0A518H285"/>
<proteinExistence type="predicted"/>
<sequence length="119" mass="13558">MYPRTEYEMTEEDLKTLLEACRPTPAMYLSGGQPMSSSPQENANRAWAALGEKMGFDYNTVQPISGKGQRFFSAVPSETEEARKERLEREAEEKRQREIARLTEEIAEREKQLAALQAA</sequence>
<dbReference type="Proteomes" id="UP000317835">
    <property type="component" value="Chromosome"/>
</dbReference>
<keyword evidence="3" id="KW-1185">Reference proteome</keyword>
<gene>
    <name evidence="2" type="ORF">ElP_28630</name>
</gene>
<protein>
    <submittedName>
        <fullName evidence="2">Uncharacterized protein</fullName>
    </submittedName>
</protein>
<feature type="region of interest" description="Disordered" evidence="1">
    <location>
        <begin position="69"/>
        <end position="93"/>
    </location>
</feature>
<evidence type="ECO:0000313" key="3">
    <source>
        <dbReference type="Proteomes" id="UP000317835"/>
    </source>
</evidence>